<sequence length="146" mass="16583">MRPYSQSFTLILGWLWLFLGAVALHAQEVDSPPAMEVSAELAQKYPLKSHHAKLSFACLDCHTNQGSNLASLKRLKDDDCLSCHQSRDKMASRLAFMELKKASPHNSIHDGKRLHCDECHMEHRPSVNMCSECHEREVPLWMGETP</sequence>
<evidence type="ECO:0000256" key="2">
    <source>
        <dbReference type="ARBA" id="ARBA00004196"/>
    </source>
</evidence>
<dbReference type="Gene3D" id="1.10.1130.10">
    <property type="entry name" value="Flavocytochrome C3, Chain A"/>
    <property type="match status" value="1"/>
</dbReference>
<dbReference type="OrthoDB" id="5344846at2"/>
<keyword evidence="4" id="KW-0349">Heme</keyword>
<dbReference type="OMA" id="NSHHYED"/>
<dbReference type="SUPFAM" id="SSF48695">
    <property type="entry name" value="Multiheme cytochromes"/>
    <property type="match status" value="1"/>
</dbReference>
<dbReference type="Pfam" id="PF14537">
    <property type="entry name" value="Cytochrom_c3_2"/>
    <property type="match status" value="1"/>
</dbReference>
<keyword evidence="3" id="KW-0813">Transport</keyword>
<proteinExistence type="predicted"/>
<evidence type="ECO:0000259" key="8">
    <source>
        <dbReference type="Pfam" id="PF14537"/>
    </source>
</evidence>
<evidence type="ECO:0000256" key="5">
    <source>
        <dbReference type="ARBA" id="ARBA00022723"/>
    </source>
</evidence>
<feature type="domain" description="Tetrahaem cytochrome" evidence="8">
    <location>
        <begin position="50"/>
        <end position="135"/>
    </location>
</feature>
<gene>
    <name evidence="9" type="primary">fccB</name>
</gene>
<dbReference type="InterPro" id="IPR012286">
    <property type="entry name" value="Tetrahaem_cytochrome"/>
</dbReference>
<organism evidence="9">
    <name type="scientific">Wolinella succinogenes</name>
    <dbReference type="NCBI Taxonomy" id="844"/>
    <lineage>
        <taxon>Bacteria</taxon>
        <taxon>Pseudomonadati</taxon>
        <taxon>Campylobacterota</taxon>
        <taxon>Epsilonproteobacteria</taxon>
        <taxon>Campylobacterales</taxon>
        <taxon>Helicobacteraceae</taxon>
        <taxon>Wolinella</taxon>
    </lineage>
</organism>
<protein>
    <submittedName>
        <fullName evidence="9">Flavocytochrome c heme subunit</fullName>
    </submittedName>
</protein>
<dbReference type="EMBL" id="Y10581">
    <property type="protein sequence ID" value="CAA71602.1"/>
    <property type="molecule type" value="Genomic_DNA"/>
</dbReference>
<accession>P96183</accession>
<dbReference type="InterPro" id="IPR036280">
    <property type="entry name" value="Multihaem_cyt_sf"/>
</dbReference>
<comment type="cofactor">
    <cofactor evidence="1">
        <name>heme c</name>
        <dbReference type="ChEBI" id="CHEBI:61717"/>
    </cofactor>
</comment>
<dbReference type="AlphaFoldDB" id="P96183"/>
<evidence type="ECO:0000256" key="3">
    <source>
        <dbReference type="ARBA" id="ARBA00022448"/>
    </source>
</evidence>
<comment type="subcellular location">
    <subcellularLocation>
        <location evidence="2">Cell envelope</location>
    </subcellularLocation>
</comment>
<dbReference type="GO" id="GO:0046872">
    <property type="term" value="F:metal ion binding"/>
    <property type="evidence" value="ECO:0007669"/>
    <property type="project" value="UniProtKB-KW"/>
</dbReference>
<dbReference type="RefSeq" id="WP_011138087.1">
    <property type="nucleotide sequence ID" value="NZ_JAVBWM010000015.1"/>
</dbReference>
<evidence type="ECO:0000313" key="9">
    <source>
        <dbReference type="EMBL" id="CAA71602.1"/>
    </source>
</evidence>
<keyword evidence="6" id="KW-0249">Electron transport</keyword>
<dbReference type="KEGG" id="wsu:WS0122"/>
<name>P96183_WOLSC</name>
<reference evidence="9" key="1">
    <citation type="journal article" date="1998" name="Arch. Microbiol.">
        <title>A periplasmic flavoprotein in Wolinella succinogenes that resembles the fumarate reductase of Shewanella putrefaciens.</title>
        <authorList>
            <person name="Simon J."/>
            <person name="Gross R."/>
            <person name="Klimmek O."/>
            <person name="Ringel M."/>
            <person name="Kroger A."/>
        </authorList>
    </citation>
    <scope>NUCLEOTIDE SEQUENCE</scope>
</reference>
<evidence type="ECO:0000256" key="7">
    <source>
        <dbReference type="ARBA" id="ARBA00023004"/>
    </source>
</evidence>
<evidence type="ECO:0000256" key="1">
    <source>
        <dbReference type="ARBA" id="ARBA00001926"/>
    </source>
</evidence>
<evidence type="ECO:0000256" key="6">
    <source>
        <dbReference type="ARBA" id="ARBA00022982"/>
    </source>
</evidence>
<keyword evidence="7" id="KW-0408">Iron</keyword>
<dbReference type="GO" id="GO:0030313">
    <property type="term" value="C:cell envelope"/>
    <property type="evidence" value="ECO:0007669"/>
    <property type="project" value="UniProtKB-SubCell"/>
</dbReference>
<evidence type="ECO:0000256" key="4">
    <source>
        <dbReference type="ARBA" id="ARBA00022617"/>
    </source>
</evidence>
<keyword evidence="5" id="KW-0479">Metal-binding</keyword>